<evidence type="ECO:0000313" key="4">
    <source>
        <dbReference type="EMBL" id="GHO98356.1"/>
    </source>
</evidence>
<dbReference type="RefSeq" id="WP_220209108.1">
    <property type="nucleotide sequence ID" value="NZ_BNJK01000002.1"/>
</dbReference>
<dbReference type="EMBL" id="BNJK01000002">
    <property type="protein sequence ID" value="GHO98356.1"/>
    <property type="molecule type" value="Genomic_DNA"/>
</dbReference>
<keyword evidence="2" id="KW-0812">Transmembrane</keyword>
<accession>A0A8J3IYF3</accession>
<feature type="transmembrane region" description="Helical" evidence="2">
    <location>
        <begin position="278"/>
        <end position="298"/>
    </location>
</feature>
<proteinExistence type="predicted"/>
<evidence type="ECO:0000313" key="5">
    <source>
        <dbReference type="Proteomes" id="UP000597444"/>
    </source>
</evidence>
<feature type="transmembrane region" description="Helical" evidence="2">
    <location>
        <begin position="304"/>
        <end position="327"/>
    </location>
</feature>
<evidence type="ECO:0000256" key="2">
    <source>
        <dbReference type="SAM" id="Phobius"/>
    </source>
</evidence>
<evidence type="ECO:0000259" key="3">
    <source>
        <dbReference type="PROSITE" id="PS50104"/>
    </source>
</evidence>
<name>A0A8J3IYF3_9CHLR</name>
<sequence>MEPVQNSNAPITVFYSYARKDKLLRDRLAYHLKLLEKQGYIASWSDQDVKPGQEWSKEKSKMLASADIILLLVSHEFIATNYCESTEVDIALQRHEAGEAWVIPILLRSVDWETSAIGKLQALPYDLKPVALCPDRDKAFTEISKNIRSLVMDLQKERDKETNNKTDDDTTPPPDRTVTTSRKKKKRDLYKTINADYSIGEKMKHYARIIKRNFSLHAANKRSKGLSLILLFLFAVLEILALPLIIYQLIGNFVVVTMSFIFSSLLFGMGVTGKNNMIAVSITLLYCAIWTAISDAYLNSIYHLHVTILQILLLSVGLSSLQLSLFYTPSHQKRLPFFPKNLGF</sequence>
<gene>
    <name evidence="4" type="ORF">KSF_084040</name>
</gene>
<dbReference type="SMART" id="SM00255">
    <property type="entry name" value="TIR"/>
    <property type="match status" value="1"/>
</dbReference>
<organism evidence="4 5">
    <name type="scientific">Reticulibacter mediterranei</name>
    <dbReference type="NCBI Taxonomy" id="2778369"/>
    <lineage>
        <taxon>Bacteria</taxon>
        <taxon>Bacillati</taxon>
        <taxon>Chloroflexota</taxon>
        <taxon>Ktedonobacteria</taxon>
        <taxon>Ktedonobacterales</taxon>
        <taxon>Reticulibacteraceae</taxon>
        <taxon>Reticulibacter</taxon>
    </lineage>
</organism>
<dbReference type="Gene3D" id="3.40.50.10140">
    <property type="entry name" value="Toll/interleukin-1 receptor homology (TIR) domain"/>
    <property type="match status" value="1"/>
</dbReference>
<dbReference type="SUPFAM" id="SSF52200">
    <property type="entry name" value="Toll/Interleukin receptor TIR domain"/>
    <property type="match status" value="1"/>
</dbReference>
<dbReference type="InterPro" id="IPR035897">
    <property type="entry name" value="Toll_tir_struct_dom_sf"/>
</dbReference>
<keyword evidence="2" id="KW-0472">Membrane</keyword>
<dbReference type="Proteomes" id="UP000597444">
    <property type="component" value="Unassembled WGS sequence"/>
</dbReference>
<feature type="region of interest" description="Disordered" evidence="1">
    <location>
        <begin position="155"/>
        <end position="184"/>
    </location>
</feature>
<keyword evidence="2" id="KW-1133">Transmembrane helix</keyword>
<dbReference type="Pfam" id="PF13676">
    <property type="entry name" value="TIR_2"/>
    <property type="match status" value="1"/>
</dbReference>
<comment type="caution">
    <text evidence="4">The sequence shown here is derived from an EMBL/GenBank/DDBJ whole genome shotgun (WGS) entry which is preliminary data.</text>
</comment>
<dbReference type="InterPro" id="IPR000157">
    <property type="entry name" value="TIR_dom"/>
</dbReference>
<dbReference type="AlphaFoldDB" id="A0A8J3IYF3"/>
<feature type="transmembrane region" description="Helical" evidence="2">
    <location>
        <begin position="253"/>
        <end position="271"/>
    </location>
</feature>
<evidence type="ECO:0000256" key="1">
    <source>
        <dbReference type="SAM" id="MobiDB-lite"/>
    </source>
</evidence>
<dbReference type="PROSITE" id="PS50104">
    <property type="entry name" value="TIR"/>
    <property type="match status" value="1"/>
</dbReference>
<dbReference type="GO" id="GO:0007165">
    <property type="term" value="P:signal transduction"/>
    <property type="evidence" value="ECO:0007669"/>
    <property type="project" value="InterPro"/>
</dbReference>
<keyword evidence="5" id="KW-1185">Reference proteome</keyword>
<feature type="transmembrane region" description="Helical" evidence="2">
    <location>
        <begin position="226"/>
        <end position="247"/>
    </location>
</feature>
<feature type="compositionally biased region" description="Basic and acidic residues" evidence="1">
    <location>
        <begin position="155"/>
        <end position="168"/>
    </location>
</feature>
<reference evidence="4" key="1">
    <citation type="submission" date="2020-10" db="EMBL/GenBank/DDBJ databases">
        <title>Taxonomic study of unclassified bacteria belonging to the class Ktedonobacteria.</title>
        <authorList>
            <person name="Yabe S."/>
            <person name="Wang C.M."/>
            <person name="Zheng Y."/>
            <person name="Sakai Y."/>
            <person name="Cavaletti L."/>
            <person name="Monciardini P."/>
            <person name="Donadio S."/>
        </authorList>
    </citation>
    <scope>NUCLEOTIDE SEQUENCE</scope>
    <source>
        <strain evidence="4">ID150040</strain>
    </source>
</reference>
<protein>
    <recommendedName>
        <fullName evidence="3">TIR domain-containing protein</fullName>
    </recommendedName>
</protein>
<feature type="domain" description="TIR" evidence="3">
    <location>
        <begin position="9"/>
        <end position="151"/>
    </location>
</feature>